<dbReference type="InterPro" id="IPR029058">
    <property type="entry name" value="AB_hydrolase_fold"/>
</dbReference>
<feature type="compositionally biased region" description="Basic and acidic residues" evidence="1">
    <location>
        <begin position="255"/>
        <end position="276"/>
    </location>
</feature>
<keyword evidence="3" id="KW-1185">Reference proteome</keyword>
<dbReference type="AlphaFoldDB" id="A0AAE0LIW3"/>
<organism evidence="2 3">
    <name type="scientific">Cymbomonas tetramitiformis</name>
    <dbReference type="NCBI Taxonomy" id="36881"/>
    <lineage>
        <taxon>Eukaryota</taxon>
        <taxon>Viridiplantae</taxon>
        <taxon>Chlorophyta</taxon>
        <taxon>Pyramimonadophyceae</taxon>
        <taxon>Pyramimonadales</taxon>
        <taxon>Pyramimonadaceae</taxon>
        <taxon>Cymbomonas</taxon>
    </lineage>
</organism>
<name>A0AAE0LIW3_9CHLO</name>
<evidence type="ECO:0000313" key="2">
    <source>
        <dbReference type="EMBL" id="KAK3286399.1"/>
    </source>
</evidence>
<protein>
    <submittedName>
        <fullName evidence="2">Uncharacterized protein</fullName>
    </submittedName>
</protein>
<dbReference type="SUPFAM" id="SSF53474">
    <property type="entry name" value="alpha/beta-Hydrolases"/>
    <property type="match status" value="1"/>
</dbReference>
<proteinExistence type="predicted"/>
<dbReference type="PANTHER" id="PTHR31934:SF5">
    <property type="entry name" value="OS05G0557900 PROTEIN"/>
    <property type="match status" value="1"/>
</dbReference>
<reference evidence="2 3" key="1">
    <citation type="journal article" date="2015" name="Genome Biol. Evol.">
        <title>Comparative Genomics of a Bacterivorous Green Alga Reveals Evolutionary Causalities and Consequences of Phago-Mixotrophic Mode of Nutrition.</title>
        <authorList>
            <person name="Burns J.A."/>
            <person name="Paasch A."/>
            <person name="Narechania A."/>
            <person name="Kim E."/>
        </authorList>
    </citation>
    <scope>NUCLEOTIDE SEQUENCE [LARGE SCALE GENOMIC DNA]</scope>
    <source>
        <strain evidence="2 3">PLY_AMNH</strain>
    </source>
</reference>
<dbReference type="Gene3D" id="3.40.50.1820">
    <property type="entry name" value="alpha/beta hydrolase"/>
    <property type="match status" value="1"/>
</dbReference>
<feature type="region of interest" description="Disordered" evidence="1">
    <location>
        <begin position="250"/>
        <end position="280"/>
    </location>
</feature>
<comment type="caution">
    <text evidence="2">The sequence shown here is derived from an EMBL/GenBank/DDBJ whole genome shotgun (WGS) entry which is preliminary data.</text>
</comment>
<dbReference type="EMBL" id="LGRX02001287">
    <property type="protein sequence ID" value="KAK3286399.1"/>
    <property type="molecule type" value="Genomic_DNA"/>
</dbReference>
<evidence type="ECO:0000256" key="1">
    <source>
        <dbReference type="SAM" id="MobiDB-lite"/>
    </source>
</evidence>
<dbReference type="Proteomes" id="UP001190700">
    <property type="component" value="Unassembled WGS sequence"/>
</dbReference>
<accession>A0AAE0LIW3</accession>
<sequence length="786" mass="85502">MNGDEDSCGVMVTRANISNDEDASHTVIRVLCNDGLRIFGILYEYLAKQEASVVKARLESERASSLVTNVLHVLDSRSNSKLSTRGCELLRQGLQQLLQHSTGSCTPMESFEGQSHEPQLPAQDLDAPVSAFQDSLDTSSKYDDFRQPGARTRGCTVQHVSLENDLRAGTTTMRVALPASSSRCLLTTVSNVLNGLDVTVVETKMKTEDAVAEGIFKLKDATTGAQVAESELAELQERLMHAIYGQRGFTTRAETGQREPPCGRDDQVGAEEHPPSAEDAAAAAPGVLCGAVQVGRAVGKAAKSMRMRDLRCKPGQLLDEVKGRTGPAAKKAMTGFIQRTGDSTLMQNMKVPVCTAGAGVCVMSLPLLAVLAAPLLWAIGAVLVCSGMYHAALVLAPSRDARHVVDPQTQARVPPGTFRDLAIAATSGAQSLTLQVGDVIQKSVRRARQDVSGEVEVHLRQLQVDVGHWIQANENLRTYSDGEIGWLLREHPARDATRDVTEEFFLTFDGLPAAHEPLTRAVLDTLPLPGEHCWDDLIFLLVPGLLTKWYPLYMASLKHDLKRLRLQFYYSRVDTEQSVRVNAGRLRDEVHELVDANPGKRVVLFGHSKAAVDIAAALSIYPELVQTVAAMVSLQGPHGGAAIVNDLVKTSFQKSLALGVLERLLRGSKHALIDLSYASRRAFWASHSYPLQKVPTICLATCERRSCTLLKPTVDYINLRYGELSDGLVCTQDQILPGALVVNLSNMDHFGPAWGSFPATDPYDPARLYLSLLAVALRRTSHAKPM</sequence>
<gene>
    <name evidence="2" type="ORF">CYMTET_6045</name>
</gene>
<dbReference type="PANTHER" id="PTHR31934">
    <property type="entry name" value="ALPHA/BETA-HYDROLASES SUPERFAMILY PROTEIN"/>
    <property type="match status" value="1"/>
</dbReference>
<evidence type="ECO:0000313" key="3">
    <source>
        <dbReference type="Proteomes" id="UP001190700"/>
    </source>
</evidence>